<dbReference type="PANTHER" id="PTHR32234">
    <property type="entry name" value="THIOL:DISULFIDE INTERCHANGE PROTEIN DSBD"/>
    <property type="match status" value="1"/>
</dbReference>
<dbReference type="InterPro" id="IPR036249">
    <property type="entry name" value="Thioredoxin-like_sf"/>
</dbReference>
<dbReference type="EMBL" id="JAZDDG010000002">
    <property type="protein sequence ID" value="MEE1975365.1"/>
    <property type="molecule type" value="Genomic_DNA"/>
</dbReference>
<dbReference type="Gene3D" id="3.40.30.10">
    <property type="entry name" value="Glutaredoxin"/>
    <property type="match status" value="1"/>
</dbReference>
<evidence type="ECO:0000256" key="3">
    <source>
        <dbReference type="ARBA" id="ARBA00022748"/>
    </source>
</evidence>
<sequence length="651" mass="72875">MKNLILAVFLIISSVTVMESQDVEPVTWEVSVSEISKNEFNIIIQGNLLDDWHLFSQFTDEGGSLPAKLNFINSGENYQLIGPTTEGDTFKAYNDIFNVEETYFINEARFTQRVKLLNTDVRQISVILSYQVCNEVCLNKEKQFNIGLDGGNATMDTVVLDEKSEVFSKALRLDLKNKQLLQSSATPLSNDSSLWKIFVLGFLGGLVALLTPCVFPMIPLTVSYFTKQSGSKVKSTMNAMTYGLFIFLIYLALSIPFHFLDSVNPEILNTISTNVWLNIAFFLIFVVFAFSFFGYFELTLPHSWSNKMDSSSNIGGILGIFFMALTLALVSFSCTGPILGSLLAGSLSADGGAMELTAGMGGFGIALAMPFALFALFPKLLVSLPKSGSWLNTVKVVLGFIELGMAFKFLSNADLVSHWGLLKREVFIGIWIILFVLSALYFLGIVRFPHKKRKKLSFGNIATGIIIGGIIIYLSSGLQKNAPLTLLSGFPPPSFYSLYDQEYDCPLGLDCFKDFDEGYAYAKAKDKPILLDFTGWACVNCRKMEENVWSIPKIHQILKNDFVLISLYVDDRKPLGKLSEFNYKVSDTHLKLINTVGDKWATFQSINFKTSSQPYYVTLNPNLELLNQPIQYSGIEEYYLWLKRSLDKTNY</sequence>
<comment type="subcellular location">
    <subcellularLocation>
        <location evidence="1">Membrane</location>
        <topology evidence="1">Multi-pass membrane protein</topology>
    </subcellularLocation>
</comment>
<feature type="transmembrane region" description="Helical" evidence="6">
    <location>
        <begin position="194"/>
        <end position="218"/>
    </location>
</feature>
<protein>
    <submittedName>
        <fullName evidence="8">Cytochrome c biogenesis protein CcdA</fullName>
    </submittedName>
</protein>
<keyword evidence="2 6" id="KW-0812">Transmembrane</keyword>
<evidence type="ECO:0000256" key="4">
    <source>
        <dbReference type="ARBA" id="ARBA00022989"/>
    </source>
</evidence>
<accession>A0ABU7IQY0</accession>
<dbReference type="Proteomes" id="UP001356308">
    <property type="component" value="Unassembled WGS sequence"/>
</dbReference>
<keyword evidence="4 6" id="KW-1133">Transmembrane helix</keyword>
<reference evidence="8 9" key="1">
    <citation type="submission" date="2024-01" db="EMBL/GenBank/DDBJ databases">
        <title>Maribacter spp. originated from different algae showed divergent polysaccharides utilization ability.</title>
        <authorList>
            <person name="Wang H."/>
            <person name="Wu Y."/>
        </authorList>
    </citation>
    <scope>NUCLEOTIDE SEQUENCE [LARGE SCALE GENOMIC DNA]</scope>
    <source>
        <strain evidence="8 9">PR1</strain>
    </source>
</reference>
<dbReference type="PANTHER" id="PTHR32234:SF0">
    <property type="entry name" value="THIOL:DISULFIDE INTERCHANGE PROTEIN DSBD"/>
    <property type="match status" value="1"/>
</dbReference>
<dbReference type="SUPFAM" id="SSF52833">
    <property type="entry name" value="Thioredoxin-like"/>
    <property type="match status" value="1"/>
</dbReference>
<evidence type="ECO:0000259" key="7">
    <source>
        <dbReference type="Pfam" id="PF02683"/>
    </source>
</evidence>
<organism evidence="8 9">
    <name type="scientific">Maribacter cobaltidurans</name>
    <dbReference type="NCBI Taxonomy" id="1178778"/>
    <lineage>
        <taxon>Bacteria</taxon>
        <taxon>Pseudomonadati</taxon>
        <taxon>Bacteroidota</taxon>
        <taxon>Flavobacteriia</taxon>
        <taxon>Flavobacteriales</taxon>
        <taxon>Flavobacteriaceae</taxon>
        <taxon>Maribacter</taxon>
    </lineage>
</organism>
<feature type="transmembrane region" description="Helical" evidence="6">
    <location>
        <begin position="458"/>
        <end position="478"/>
    </location>
</feature>
<dbReference type="RefSeq" id="WP_272650191.1">
    <property type="nucleotide sequence ID" value="NZ_JAZDDG010000002.1"/>
</dbReference>
<feature type="transmembrane region" description="Helical" evidence="6">
    <location>
        <begin position="427"/>
        <end position="446"/>
    </location>
</feature>
<dbReference type="Pfam" id="PF13899">
    <property type="entry name" value="Thioredoxin_7"/>
    <property type="match status" value="1"/>
</dbReference>
<evidence type="ECO:0000256" key="2">
    <source>
        <dbReference type="ARBA" id="ARBA00022692"/>
    </source>
</evidence>
<keyword evidence="9" id="KW-1185">Reference proteome</keyword>
<feature type="transmembrane region" description="Helical" evidence="6">
    <location>
        <begin position="275"/>
        <end position="296"/>
    </location>
</feature>
<keyword evidence="5 6" id="KW-0472">Membrane</keyword>
<proteinExistence type="predicted"/>
<evidence type="ECO:0000313" key="8">
    <source>
        <dbReference type="EMBL" id="MEE1975365.1"/>
    </source>
</evidence>
<feature type="domain" description="Cytochrome C biogenesis protein transmembrane" evidence="7">
    <location>
        <begin position="198"/>
        <end position="411"/>
    </location>
</feature>
<evidence type="ECO:0000256" key="6">
    <source>
        <dbReference type="SAM" id="Phobius"/>
    </source>
</evidence>
<comment type="caution">
    <text evidence="8">The sequence shown here is derived from an EMBL/GenBank/DDBJ whole genome shotgun (WGS) entry which is preliminary data.</text>
</comment>
<feature type="transmembrane region" description="Helical" evidence="6">
    <location>
        <begin position="239"/>
        <end position="260"/>
    </location>
</feature>
<feature type="transmembrane region" description="Helical" evidence="6">
    <location>
        <begin position="389"/>
        <end position="407"/>
    </location>
</feature>
<gene>
    <name evidence="8" type="ORF">V1I91_04760</name>
</gene>
<feature type="transmembrane region" description="Helical" evidence="6">
    <location>
        <begin position="317"/>
        <end position="344"/>
    </location>
</feature>
<dbReference type="InterPro" id="IPR003834">
    <property type="entry name" value="Cyt_c_assmbl_TM_dom"/>
</dbReference>
<evidence type="ECO:0000313" key="9">
    <source>
        <dbReference type="Proteomes" id="UP001356308"/>
    </source>
</evidence>
<evidence type="ECO:0000256" key="1">
    <source>
        <dbReference type="ARBA" id="ARBA00004141"/>
    </source>
</evidence>
<dbReference type="Pfam" id="PF02683">
    <property type="entry name" value="DsbD_TM"/>
    <property type="match status" value="1"/>
</dbReference>
<name>A0ABU7IQY0_9FLAO</name>
<evidence type="ECO:0000256" key="5">
    <source>
        <dbReference type="ARBA" id="ARBA00023136"/>
    </source>
</evidence>
<keyword evidence="3" id="KW-0201">Cytochrome c-type biogenesis</keyword>
<feature type="transmembrane region" description="Helical" evidence="6">
    <location>
        <begin position="356"/>
        <end position="377"/>
    </location>
</feature>